<keyword evidence="1" id="KW-0723">Serine/threonine-protein kinase</keyword>
<reference evidence="3" key="1">
    <citation type="submission" date="2024-08" db="EMBL/GenBank/DDBJ databases">
        <authorList>
            <person name="Yu S.T."/>
        </authorList>
    </citation>
    <scope>NUCLEOTIDE SEQUENCE</scope>
    <source>
        <strain evidence="3">R33</strain>
    </source>
</reference>
<dbReference type="InterPro" id="IPR036890">
    <property type="entry name" value="HATPase_C_sf"/>
</dbReference>
<keyword evidence="1" id="KW-0808">Transferase</keyword>
<dbReference type="PANTHER" id="PTHR35526">
    <property type="entry name" value="ANTI-SIGMA-F FACTOR RSBW-RELATED"/>
    <property type="match status" value="1"/>
</dbReference>
<dbReference type="EMBL" id="CP165727">
    <property type="protein sequence ID" value="XDV66396.1"/>
    <property type="molecule type" value="Genomic_DNA"/>
</dbReference>
<dbReference type="GO" id="GO:0005524">
    <property type="term" value="F:ATP binding"/>
    <property type="evidence" value="ECO:0007669"/>
    <property type="project" value="UniProtKB-KW"/>
</dbReference>
<evidence type="ECO:0000259" key="2">
    <source>
        <dbReference type="Pfam" id="PF13581"/>
    </source>
</evidence>
<keyword evidence="3" id="KW-0547">Nucleotide-binding</keyword>
<feature type="domain" description="Histidine kinase/HSP90-like ATPase" evidence="2">
    <location>
        <begin position="8"/>
        <end position="116"/>
    </location>
</feature>
<proteinExistence type="predicted"/>
<protein>
    <submittedName>
        <fullName evidence="3">ATP-binding protein</fullName>
    </submittedName>
</protein>
<dbReference type="SUPFAM" id="SSF55874">
    <property type="entry name" value="ATPase domain of HSP90 chaperone/DNA topoisomerase II/histidine kinase"/>
    <property type="match status" value="1"/>
</dbReference>
<gene>
    <name evidence="3" type="ORF">AB5J51_27455</name>
</gene>
<name>A0AB39YB99_9ACTN</name>
<dbReference type="InterPro" id="IPR003594">
    <property type="entry name" value="HATPase_dom"/>
</dbReference>
<keyword evidence="1" id="KW-0418">Kinase</keyword>
<dbReference type="CDD" id="cd16936">
    <property type="entry name" value="HATPase_RsbW-like"/>
    <property type="match status" value="1"/>
</dbReference>
<dbReference type="Gene3D" id="3.30.565.10">
    <property type="entry name" value="Histidine kinase-like ATPase, C-terminal domain"/>
    <property type="match status" value="1"/>
</dbReference>
<dbReference type="Pfam" id="PF13581">
    <property type="entry name" value="HATPase_c_2"/>
    <property type="match status" value="1"/>
</dbReference>
<accession>A0AB39YB99</accession>
<dbReference type="AlphaFoldDB" id="A0AB39YB99"/>
<evidence type="ECO:0000313" key="3">
    <source>
        <dbReference type="EMBL" id="XDV66396.1"/>
    </source>
</evidence>
<dbReference type="PANTHER" id="PTHR35526:SF3">
    <property type="entry name" value="ANTI-SIGMA-F FACTOR RSBW"/>
    <property type="match status" value="1"/>
</dbReference>
<keyword evidence="3" id="KW-0067">ATP-binding</keyword>
<dbReference type="InterPro" id="IPR050267">
    <property type="entry name" value="Anti-sigma-factor_SerPK"/>
</dbReference>
<dbReference type="GO" id="GO:0004674">
    <property type="term" value="F:protein serine/threonine kinase activity"/>
    <property type="evidence" value="ECO:0007669"/>
    <property type="project" value="UniProtKB-KW"/>
</dbReference>
<evidence type="ECO:0000256" key="1">
    <source>
        <dbReference type="ARBA" id="ARBA00022527"/>
    </source>
</evidence>
<dbReference type="RefSeq" id="WP_369778901.1">
    <property type="nucleotide sequence ID" value="NZ_CP165727.1"/>
</dbReference>
<organism evidence="3">
    <name type="scientific">Streptomyces sp. R33</name>
    <dbReference type="NCBI Taxonomy" id="3238629"/>
    <lineage>
        <taxon>Bacteria</taxon>
        <taxon>Bacillati</taxon>
        <taxon>Actinomycetota</taxon>
        <taxon>Actinomycetes</taxon>
        <taxon>Kitasatosporales</taxon>
        <taxon>Streptomycetaceae</taxon>
        <taxon>Streptomyces</taxon>
    </lineage>
</organism>
<sequence length="137" mass="14829">MGFTVSEHSARHMRRILRIYLASWGLTGLTHTAELALTELVSNVVRHVPGRACSVLILCGPDGLRVEVTDDCPSPVRMARCDGGGLADGGRGLRLVEAVTDRWGAEPTATGKTVWFECDGPRTEPARAEFGQVRESL</sequence>